<dbReference type="Proteomes" id="UP000192678">
    <property type="component" value="Unassembled WGS sequence"/>
</dbReference>
<gene>
    <name evidence="1" type="ORF">SAMN04488101_11273</name>
</gene>
<dbReference type="AlphaFoldDB" id="A0A1W2EGV8"/>
<dbReference type="EMBL" id="FWYB01000012">
    <property type="protein sequence ID" value="SMD08875.1"/>
    <property type="molecule type" value="Genomic_DNA"/>
</dbReference>
<reference evidence="1 2" key="1">
    <citation type="submission" date="2017-04" db="EMBL/GenBank/DDBJ databases">
        <authorList>
            <person name="Afonso C.L."/>
            <person name="Miller P.J."/>
            <person name="Scott M.A."/>
            <person name="Spackman E."/>
            <person name="Goraichik I."/>
            <person name="Dimitrov K.M."/>
            <person name="Suarez D.L."/>
            <person name="Swayne D.E."/>
        </authorList>
    </citation>
    <scope>NUCLEOTIDE SEQUENCE [LARGE SCALE GENOMIC DNA]</scope>
    <source>
        <strain evidence="1 2">DSM 19625</strain>
    </source>
</reference>
<dbReference type="RefSeq" id="WP_084291085.1">
    <property type="nucleotide sequence ID" value="NZ_FWYB01000012.1"/>
</dbReference>
<evidence type="ECO:0000313" key="1">
    <source>
        <dbReference type="EMBL" id="SMD08875.1"/>
    </source>
</evidence>
<evidence type="ECO:0000313" key="2">
    <source>
        <dbReference type="Proteomes" id="UP000192678"/>
    </source>
</evidence>
<keyword evidence="2" id="KW-1185">Reference proteome</keyword>
<organism evidence="1 2">
    <name type="scientific">Pedobacter nyackensis</name>
    <dbReference type="NCBI Taxonomy" id="475255"/>
    <lineage>
        <taxon>Bacteria</taxon>
        <taxon>Pseudomonadati</taxon>
        <taxon>Bacteroidota</taxon>
        <taxon>Sphingobacteriia</taxon>
        <taxon>Sphingobacteriales</taxon>
        <taxon>Sphingobacteriaceae</taxon>
        <taxon>Pedobacter</taxon>
    </lineage>
</organism>
<sequence>MGYILKRGTYSLEKHLTILEQKLANFPDQTDLIMLKEYVKDDRYMQAKMIVRFLSLSQAEGISLLKGFIEDEKGEANLISEAGEQKIEELADVFMEKAKAYFEDDNFIDAAATIFSIVMAIEPELPNVPYQGYIYHCILENAFDFLMQIAASDMDHSVAKHLFKMTEQNWILLNKGNRFYDESWLNLLGDLAAYSQSA</sequence>
<dbReference type="OrthoDB" id="772321at2"/>
<name>A0A1W2EGV8_9SPHI</name>
<accession>A0A1W2EGV8</accession>
<dbReference type="STRING" id="475255.SAMN04488101_11273"/>
<protein>
    <submittedName>
        <fullName evidence="1">Uncharacterized protein</fullName>
    </submittedName>
</protein>
<proteinExistence type="predicted"/>